<protein>
    <recommendedName>
        <fullName evidence="5">Calponin-homology (CH) domain-containing protein</fullName>
    </recommendedName>
</protein>
<dbReference type="VEuPathDB" id="MicrosporidiaDB:G9O61_00g000550"/>
<dbReference type="Proteomes" id="UP000034350">
    <property type="component" value="Unassembled WGS sequence"/>
</dbReference>
<dbReference type="PROSITE" id="PS50018">
    <property type="entry name" value="RAS_GTPASE_ACTIV_2"/>
    <property type="match status" value="1"/>
</dbReference>
<evidence type="ECO:0008006" key="5">
    <source>
        <dbReference type="Google" id="ProtNLM"/>
    </source>
</evidence>
<dbReference type="Pfam" id="PF03836">
    <property type="entry name" value="RasGAP_C"/>
    <property type="match status" value="1"/>
</dbReference>
<feature type="domain" description="Ras-GAP" evidence="1">
    <location>
        <begin position="356"/>
        <end position="522"/>
    </location>
</feature>
<gene>
    <name evidence="3" type="ORF">AAJ76_4300023181</name>
</gene>
<dbReference type="EMBL" id="JPQZ01000043">
    <property type="protein sequence ID" value="KKO74833.1"/>
    <property type="molecule type" value="Genomic_DNA"/>
</dbReference>
<dbReference type="VEuPathDB" id="MicrosporidiaDB:AAJ76_4300023181"/>
<evidence type="ECO:0000313" key="3">
    <source>
        <dbReference type="EMBL" id="KKO74833.1"/>
    </source>
</evidence>
<dbReference type="InterPro" id="IPR000593">
    <property type="entry name" value="RasGAP_C"/>
</dbReference>
<comment type="caution">
    <text evidence="3">The sequence shown here is derived from an EMBL/GenBank/DDBJ whole genome shotgun (WGS) entry which is preliminary data.</text>
</comment>
<dbReference type="CDD" id="cd21206">
    <property type="entry name" value="CH_IQGAP"/>
    <property type="match status" value="1"/>
</dbReference>
<dbReference type="Gene3D" id="1.10.418.10">
    <property type="entry name" value="Calponin-like domain"/>
    <property type="match status" value="1"/>
</dbReference>
<evidence type="ECO:0000313" key="4">
    <source>
        <dbReference type="Proteomes" id="UP000034350"/>
    </source>
</evidence>
<dbReference type="Gene3D" id="1.10.506.10">
    <property type="entry name" value="GTPase Activation - p120gap, domain 1"/>
    <property type="match status" value="1"/>
</dbReference>
<keyword evidence="4" id="KW-1185">Reference proteome</keyword>
<dbReference type="GO" id="GO:0051015">
    <property type="term" value="F:actin filament binding"/>
    <property type="evidence" value="ECO:0007669"/>
    <property type="project" value="TreeGrafter"/>
</dbReference>
<dbReference type="GO" id="GO:0005938">
    <property type="term" value="C:cell cortex"/>
    <property type="evidence" value="ECO:0007669"/>
    <property type="project" value="TreeGrafter"/>
</dbReference>
<dbReference type="OMA" id="VYQNMIS"/>
<dbReference type="Pfam" id="PF00307">
    <property type="entry name" value="CH"/>
    <property type="match status" value="1"/>
</dbReference>
<dbReference type="SMART" id="SM00033">
    <property type="entry name" value="CH"/>
    <property type="match status" value="1"/>
</dbReference>
<dbReference type="PROSITE" id="PS50021">
    <property type="entry name" value="CH"/>
    <property type="match status" value="1"/>
</dbReference>
<dbReference type="InterPro" id="IPR008936">
    <property type="entry name" value="Rho_GTPase_activation_prot"/>
</dbReference>
<reference evidence="3 4" key="1">
    <citation type="journal article" date="2015" name="Environ. Microbiol.">
        <title>Genome analyses suggest the presence of polyploidy and recent human-driven expansions in eight global populations of the honeybee pathogen Nosema ceranae.</title>
        <authorList>
            <person name="Pelin A."/>
            <person name="Selman M."/>
            <person name="Aris-Brosou S."/>
            <person name="Farinelli L."/>
            <person name="Corradi N."/>
        </authorList>
    </citation>
    <scope>NUCLEOTIDE SEQUENCE [LARGE SCALE GENOMIC DNA]</scope>
    <source>
        <strain evidence="3 4">PA08 1199</strain>
    </source>
</reference>
<dbReference type="GeneID" id="36320580"/>
<dbReference type="CDD" id="cd12206">
    <property type="entry name" value="RasGAP_IQGAP_related"/>
    <property type="match status" value="1"/>
</dbReference>
<dbReference type="SUPFAM" id="SSF47576">
    <property type="entry name" value="Calponin-homology domain, CH-domain"/>
    <property type="match status" value="1"/>
</dbReference>
<feature type="domain" description="Calponin-homology (CH)" evidence="2">
    <location>
        <begin position="42"/>
        <end position="147"/>
    </location>
</feature>
<evidence type="ECO:0000259" key="1">
    <source>
        <dbReference type="PROSITE" id="PS50018"/>
    </source>
</evidence>
<dbReference type="OrthoDB" id="775356at2759"/>
<proteinExistence type="predicted"/>
<dbReference type="InterPro" id="IPR036872">
    <property type="entry name" value="CH_dom_sf"/>
</dbReference>
<dbReference type="Pfam" id="PF00616">
    <property type="entry name" value="RasGAP"/>
    <property type="match status" value="1"/>
</dbReference>
<dbReference type="RefSeq" id="XP_024330575.1">
    <property type="nucleotide sequence ID" value="XM_024475633.1"/>
</dbReference>
<evidence type="ECO:0000259" key="2">
    <source>
        <dbReference type="PROSITE" id="PS50021"/>
    </source>
</evidence>
<dbReference type="SUPFAM" id="SSF143885">
    <property type="entry name" value="RGC domain-like"/>
    <property type="match status" value="1"/>
</dbReference>
<dbReference type="SUPFAM" id="SSF48350">
    <property type="entry name" value="GTPase activation domain, GAP"/>
    <property type="match status" value="1"/>
</dbReference>
<dbReference type="PANTHER" id="PTHR14149:SF14">
    <property type="entry name" value="CALPONIN-HOMOLOGY (CH) DOMAIN-CONTAINING PROTEIN"/>
    <property type="match status" value="1"/>
</dbReference>
<organism evidence="3 4">
    <name type="scientific">Vairimorpha ceranae</name>
    <dbReference type="NCBI Taxonomy" id="40302"/>
    <lineage>
        <taxon>Eukaryota</taxon>
        <taxon>Fungi</taxon>
        <taxon>Fungi incertae sedis</taxon>
        <taxon>Microsporidia</taxon>
        <taxon>Nosematidae</taxon>
        <taxon>Vairimorpha</taxon>
    </lineage>
</organism>
<dbReference type="PANTHER" id="PTHR14149">
    <property type="entry name" value="RAS GTPASE-ACTIVATING PROTEIN WITH IQ MOTIF"/>
    <property type="match status" value="1"/>
</dbReference>
<dbReference type="AlphaFoldDB" id="A0A0F9WPC7"/>
<dbReference type="GO" id="GO:1903479">
    <property type="term" value="P:mitotic actomyosin contractile ring assembly actin filament organization"/>
    <property type="evidence" value="ECO:0007669"/>
    <property type="project" value="TreeGrafter"/>
</dbReference>
<sequence>MEKKEELKKNIINVHQRLGTDTCITAEEMDTQRLNTITYDYLCRLEEAKNWIGEITVLPESFEEFEEEMRKGVFLAEVAKHYSPVSVGSIFIDNTLQYRHTDNINFFLKSLKDIGLPKYFYFEVIDLYEKKNFPKVVYCIHALAHYLRDKGMTGGIVSAAGKVFKSEDIERMDSELLNVKMPRFDNIQKDIASHKDSDEEEDLEVVKNKIRTELLEEENLIIENIQRDEEQSKNINLSFNDKICLKFKSFLYAKAFDDIYYHTNVSVYDIRKFMFIFFRKSQEMVKEKSIDDFHTKINDKLKEIYRKEVYLEDIESRIRLMIKNKLDLYKITYKKSVDENFNLKPIQSLLQYLQTNPDVLSNLLFKVEDKENFISTVILPLFNNVYGKKEEFLFIKLVMEVHLQYRLSNIENVDMSLQTFNDVSYRMMVNYFRISKEGEYFKQALFSIVKNLENVEIECNPTEIYKQLFNTVKSLDEALENKRVMELYQTRLSVLRGVLKSIFDFIQNNVNNIPFILRYYLKETGTEFFLKDFIYPFILAGDVFDSRFKISSAVRNKAYKLINLISWFISKFSAENDINVISEDMTVYLPIYDFLKETCNKYCNTLELITKVQSLEYYFQLESLDELVRVQKSMIYLPVRVVNGIISVVFENQDLFTSDLLADLESISEDENVILTFSFLNSDWVNQVDGRELAVDNYIKKTKKNLLVLIKICKGRNVLELILGNTTEEERMLYEQEVQMLNVPSENYIEFDNIEDLKDGLREDLKFLEEKGIVSKSNLYSEILGLLAQDIISLRFFSLERSRELKLNELTYNNLLTKEDYLDAKIIEYDDYIDSYCSRMAIKKVRYDSNSLIVKLSKESIYGSYCFTATELLKRKVLDQMFEIPDLRDVYFIITSDKPLMFGLEVYINDLLISSPYNFRFEDVLALKKFKNNSFAIPDICSFNTENFIQLLNEKYLISN</sequence>
<dbReference type="InterPro" id="IPR001715">
    <property type="entry name" value="CH_dom"/>
</dbReference>
<dbReference type="GO" id="GO:0005096">
    <property type="term" value="F:GTPase activator activity"/>
    <property type="evidence" value="ECO:0007669"/>
    <property type="project" value="TreeGrafter"/>
</dbReference>
<name>A0A0F9WPC7_9MICR</name>
<dbReference type="InterPro" id="IPR001936">
    <property type="entry name" value="RasGAP_dom"/>
</dbReference>
<accession>A0A0F9WPC7</accession>
<dbReference type="VEuPathDB" id="MicrosporidiaDB:NCER_101867"/>
<dbReference type="GO" id="GO:0005516">
    <property type="term" value="F:calmodulin binding"/>
    <property type="evidence" value="ECO:0007669"/>
    <property type="project" value="TreeGrafter"/>
</dbReference>